<dbReference type="Pfam" id="PF00990">
    <property type="entry name" value="GGDEF"/>
    <property type="match status" value="1"/>
</dbReference>
<evidence type="ECO:0000259" key="1">
    <source>
        <dbReference type="PROSITE" id="PS50883"/>
    </source>
</evidence>
<dbReference type="AlphaFoldDB" id="A0A9D9GSH8"/>
<dbReference type="SMART" id="SM00052">
    <property type="entry name" value="EAL"/>
    <property type="match status" value="1"/>
</dbReference>
<dbReference type="PROSITE" id="PS50883">
    <property type="entry name" value="EAL"/>
    <property type="match status" value="1"/>
</dbReference>
<reference evidence="3" key="2">
    <citation type="journal article" date="2021" name="PeerJ">
        <title>Extensive microbial diversity within the chicken gut microbiome revealed by metagenomics and culture.</title>
        <authorList>
            <person name="Gilroy R."/>
            <person name="Ravi A."/>
            <person name="Getino M."/>
            <person name="Pursley I."/>
            <person name="Horton D.L."/>
            <person name="Alikhan N.F."/>
            <person name="Baker D."/>
            <person name="Gharbi K."/>
            <person name="Hall N."/>
            <person name="Watson M."/>
            <person name="Adriaenssens E.M."/>
            <person name="Foster-Nyarko E."/>
            <person name="Jarju S."/>
            <person name="Secka A."/>
            <person name="Antonio M."/>
            <person name="Oren A."/>
            <person name="Chaudhuri R.R."/>
            <person name="La Ragione R."/>
            <person name="Hildebrand F."/>
            <person name="Pallen M.J."/>
        </authorList>
    </citation>
    <scope>NUCLEOTIDE SEQUENCE</scope>
    <source>
        <strain evidence="3">17213</strain>
    </source>
</reference>
<name>A0A9D9GSH8_9GAMM</name>
<protein>
    <submittedName>
        <fullName evidence="3">EAL domain-containing protein</fullName>
    </submittedName>
</protein>
<dbReference type="PANTHER" id="PTHR33121">
    <property type="entry name" value="CYCLIC DI-GMP PHOSPHODIESTERASE PDEF"/>
    <property type="match status" value="1"/>
</dbReference>
<reference evidence="3" key="1">
    <citation type="submission" date="2020-10" db="EMBL/GenBank/DDBJ databases">
        <authorList>
            <person name="Gilroy R."/>
        </authorList>
    </citation>
    <scope>NUCLEOTIDE SEQUENCE</scope>
    <source>
        <strain evidence="3">17213</strain>
    </source>
</reference>
<dbReference type="InterPro" id="IPR050706">
    <property type="entry name" value="Cyclic-di-GMP_PDE-like"/>
</dbReference>
<feature type="domain" description="EAL" evidence="1">
    <location>
        <begin position="731"/>
        <end position="988"/>
    </location>
</feature>
<accession>A0A9D9GSH8</accession>
<dbReference type="SUPFAM" id="SSF55073">
    <property type="entry name" value="Nucleotide cyclase"/>
    <property type="match status" value="2"/>
</dbReference>
<feature type="domain" description="GGDEF" evidence="2">
    <location>
        <begin position="591"/>
        <end position="723"/>
    </location>
</feature>
<evidence type="ECO:0000313" key="4">
    <source>
        <dbReference type="Proteomes" id="UP000823631"/>
    </source>
</evidence>
<dbReference type="Gene3D" id="3.30.450.20">
    <property type="entry name" value="PAS domain"/>
    <property type="match status" value="1"/>
</dbReference>
<dbReference type="Gene3D" id="3.20.20.450">
    <property type="entry name" value="EAL domain"/>
    <property type="match status" value="1"/>
</dbReference>
<sequence length="1007" mass="114981">MSDLDLLKSGEHAVMAFAADDHSVVYSNQKALELDAKLSARDCSLAAVITPHLEELTERDVVCECCGRRLRLASMRSKLDGRVIDVVRAAPVSSELMQLSDYVPADVLEPIAEIDSPSAALRAILQGLCRRFEAGAAIVFTVDGTRIDNIIYHSSCQVPPAEQIEINNIIKNYFEQTLIEHMSCGQYIDQPAAIKDSHPLEYALITEFKLKNLIMLPVGDFSHDYGSFFLICSVNPQHLPALKQQLRFYTTIIESLVKRRRMTRKLARLRDLDEKTEALNARAFERELHNFDFNKSLGVICAELANASTLNKRYGKIFTDDQLKLTFQCLKIILPGFPIYRSSGTVFTVILKDISRDKLESLTYKVRALLKSQHSQAAISSDFTDKPCTLDEFLYQLHRRDQNLEPVLIPAEGSAADEKVERDFKHLPRHPFFEYIKNFNFDELTVINSLSQPGQPFYFYFGDLKRGVFYLSDNLVELLGLTHNIVHDFLEIWQSKICNDNDRRLWLLDVKRCLVDPRHRHSLRYRVEDKDGNVLWLHTRGLVRFNARHEAVFASGSITRLDDLNLIDPITNMQREFAAVKEITRLIDHEHSCTVFGIKLDGLGEINEAIGHEAANHLIKRAAESLLEKFSESLNFYRLDGALIIALARSHDLDTEKYIREEMARLINKVYADFGFRFKRSASITSIRYPEHLENAEELFEKMACFTAIAKQTDNEFIEFTEHDVDAQHRQASMVLELSASVENNFQGFSTVVQPLIGCAGSDYPIIGAEILVRWSRDNLNIGPAAFVPVLEQTKLIVQVGRFVFEEACKFTQKALRYVPDFFTSFNVSYVQVKADPNFVCFIQDTLQKYGLDGRHFVAELTETNFDAYPEKLHSFVESCRTLGIRLALDDFGNGYSSLNLLLKYPAEIIKLDRSLTLKVNESQNNLNFIKAVIYACHQFGRKVCVEGVETLQELLSIRKTQCDYIQGYHFYRPLKHTELITQLFLQSQSERLNAEQSAAQENSESK</sequence>
<dbReference type="InterPro" id="IPR043128">
    <property type="entry name" value="Rev_trsase/Diguanyl_cyclase"/>
</dbReference>
<dbReference type="InterPro" id="IPR035965">
    <property type="entry name" value="PAS-like_dom_sf"/>
</dbReference>
<dbReference type="EMBL" id="JADINH010000076">
    <property type="protein sequence ID" value="MBO8415463.1"/>
    <property type="molecule type" value="Genomic_DNA"/>
</dbReference>
<dbReference type="PANTHER" id="PTHR33121:SF79">
    <property type="entry name" value="CYCLIC DI-GMP PHOSPHODIESTERASE PDED-RELATED"/>
    <property type="match status" value="1"/>
</dbReference>
<dbReference type="SUPFAM" id="SSF141868">
    <property type="entry name" value="EAL domain-like"/>
    <property type="match status" value="1"/>
</dbReference>
<dbReference type="GO" id="GO:0071111">
    <property type="term" value="F:cyclic-guanylate-specific phosphodiesterase activity"/>
    <property type="evidence" value="ECO:0007669"/>
    <property type="project" value="InterPro"/>
</dbReference>
<dbReference type="SUPFAM" id="SSF55785">
    <property type="entry name" value="PYP-like sensor domain (PAS domain)"/>
    <property type="match status" value="1"/>
</dbReference>
<organism evidence="3 4">
    <name type="scientific">Candidatus Avisuccinivibrio stercorigallinarum</name>
    <dbReference type="NCBI Taxonomy" id="2840704"/>
    <lineage>
        <taxon>Bacteria</taxon>
        <taxon>Pseudomonadati</taxon>
        <taxon>Pseudomonadota</taxon>
        <taxon>Gammaproteobacteria</taxon>
        <taxon>Aeromonadales</taxon>
        <taxon>Succinivibrionaceae</taxon>
        <taxon>Succinivibrionaceae incertae sedis</taxon>
        <taxon>Candidatus Avisuccinivibrio</taxon>
    </lineage>
</organism>
<dbReference type="Proteomes" id="UP000823631">
    <property type="component" value="Unassembled WGS sequence"/>
</dbReference>
<evidence type="ECO:0000259" key="2">
    <source>
        <dbReference type="PROSITE" id="PS50887"/>
    </source>
</evidence>
<dbReference type="Gene3D" id="3.30.70.270">
    <property type="match status" value="2"/>
</dbReference>
<dbReference type="InterPro" id="IPR000160">
    <property type="entry name" value="GGDEF_dom"/>
</dbReference>
<gene>
    <name evidence="3" type="ORF">IAB19_03660</name>
</gene>
<dbReference type="InterPro" id="IPR035919">
    <property type="entry name" value="EAL_sf"/>
</dbReference>
<comment type="caution">
    <text evidence="3">The sequence shown here is derived from an EMBL/GenBank/DDBJ whole genome shotgun (WGS) entry which is preliminary data.</text>
</comment>
<dbReference type="CDD" id="cd01948">
    <property type="entry name" value="EAL"/>
    <property type="match status" value="1"/>
</dbReference>
<dbReference type="InterPro" id="IPR029787">
    <property type="entry name" value="Nucleotide_cyclase"/>
</dbReference>
<evidence type="ECO:0000313" key="3">
    <source>
        <dbReference type="EMBL" id="MBO8415463.1"/>
    </source>
</evidence>
<dbReference type="Pfam" id="PF00563">
    <property type="entry name" value="EAL"/>
    <property type="match status" value="1"/>
</dbReference>
<dbReference type="InterPro" id="IPR001633">
    <property type="entry name" value="EAL_dom"/>
</dbReference>
<dbReference type="PROSITE" id="PS50887">
    <property type="entry name" value="GGDEF"/>
    <property type="match status" value="1"/>
</dbReference>
<proteinExistence type="predicted"/>